<keyword evidence="4" id="KW-0804">Transcription</keyword>
<dbReference type="Pfam" id="PF00808">
    <property type="entry name" value="CBFD_NFYB_HMF"/>
    <property type="match status" value="1"/>
</dbReference>
<evidence type="ECO:0000313" key="7">
    <source>
        <dbReference type="EMBL" id="KAH3659934.1"/>
    </source>
</evidence>
<dbReference type="GO" id="GO:0000978">
    <property type="term" value="F:RNA polymerase II cis-regulatory region sequence-specific DNA binding"/>
    <property type="evidence" value="ECO:0007669"/>
    <property type="project" value="TreeGrafter"/>
</dbReference>
<evidence type="ECO:0000256" key="3">
    <source>
        <dbReference type="ARBA" id="ARBA00023125"/>
    </source>
</evidence>
<feature type="domain" description="Transcription factor CBF/NF-Y/archaeal histone" evidence="6">
    <location>
        <begin position="8"/>
        <end position="71"/>
    </location>
</feature>
<dbReference type="AlphaFoldDB" id="A0A9P8NV23"/>
<dbReference type="CDD" id="cd22907">
    <property type="entry name" value="HFD_NFYB"/>
    <property type="match status" value="1"/>
</dbReference>
<keyword evidence="8" id="KW-1185">Reference proteome</keyword>
<name>A0A9P8NV23_9ASCO</name>
<keyword evidence="3" id="KW-0238">DNA-binding</keyword>
<dbReference type="PANTHER" id="PTHR11064:SF9">
    <property type="entry name" value="NUCLEAR TRANSCRIPTION FACTOR Y SUBUNIT BETA"/>
    <property type="match status" value="1"/>
</dbReference>
<keyword evidence="2" id="KW-0805">Transcription regulation</keyword>
<reference evidence="7" key="1">
    <citation type="journal article" date="2021" name="Open Biol.">
        <title>Shared evolutionary footprints suggest mitochondrial oxidative damage underlies multiple complex I losses in fungi.</title>
        <authorList>
            <person name="Schikora-Tamarit M.A."/>
            <person name="Marcet-Houben M."/>
            <person name="Nosek J."/>
            <person name="Gabaldon T."/>
        </authorList>
    </citation>
    <scope>NUCLEOTIDE SEQUENCE</scope>
    <source>
        <strain evidence="7">NCAIM Y.01608</strain>
    </source>
</reference>
<evidence type="ECO:0000256" key="4">
    <source>
        <dbReference type="ARBA" id="ARBA00023163"/>
    </source>
</evidence>
<feature type="compositionally biased region" description="Acidic residues" evidence="5">
    <location>
        <begin position="116"/>
        <end position="137"/>
    </location>
</feature>
<evidence type="ECO:0000256" key="5">
    <source>
        <dbReference type="SAM" id="MobiDB-lite"/>
    </source>
</evidence>
<dbReference type="Gene3D" id="1.10.20.10">
    <property type="entry name" value="Histone, subunit A"/>
    <property type="match status" value="1"/>
</dbReference>
<dbReference type="SUPFAM" id="SSF47113">
    <property type="entry name" value="Histone-fold"/>
    <property type="match status" value="1"/>
</dbReference>
<dbReference type="EMBL" id="JAEUBD010001504">
    <property type="protein sequence ID" value="KAH3659934.1"/>
    <property type="molecule type" value="Genomic_DNA"/>
</dbReference>
<reference evidence="7" key="2">
    <citation type="submission" date="2021-01" db="EMBL/GenBank/DDBJ databases">
        <authorList>
            <person name="Schikora-Tamarit M.A."/>
        </authorList>
    </citation>
    <scope>NUCLEOTIDE SEQUENCE</scope>
    <source>
        <strain evidence="7">NCAIM Y.01608</strain>
    </source>
</reference>
<comment type="similarity">
    <text evidence="1">Belongs to the NFYB/HAP3 subunit family.</text>
</comment>
<protein>
    <recommendedName>
        <fullName evidence="6">Transcription factor CBF/NF-Y/archaeal histone domain-containing protein</fullName>
    </recommendedName>
</protein>
<evidence type="ECO:0000256" key="1">
    <source>
        <dbReference type="ARBA" id="ARBA00009053"/>
    </source>
</evidence>
<dbReference type="PANTHER" id="PTHR11064">
    <property type="entry name" value="CCAAT-BINDING TRANSCRIPTION FACTOR-RELATED"/>
    <property type="match status" value="1"/>
</dbReference>
<dbReference type="InterPro" id="IPR027113">
    <property type="entry name" value="Transc_fact_NFYB/HAP3"/>
</dbReference>
<feature type="region of interest" description="Disordered" evidence="5">
    <location>
        <begin position="106"/>
        <end position="138"/>
    </location>
</feature>
<dbReference type="Proteomes" id="UP000788993">
    <property type="component" value="Unassembled WGS sequence"/>
</dbReference>
<dbReference type="GO" id="GO:0016602">
    <property type="term" value="C:CCAAT-binding factor complex"/>
    <property type="evidence" value="ECO:0007669"/>
    <property type="project" value="InterPro"/>
</dbReference>
<evidence type="ECO:0000259" key="6">
    <source>
        <dbReference type="Pfam" id="PF00808"/>
    </source>
</evidence>
<dbReference type="InterPro" id="IPR003958">
    <property type="entry name" value="CBFA_NFYB_domain"/>
</dbReference>
<evidence type="ECO:0000256" key="2">
    <source>
        <dbReference type="ARBA" id="ARBA00023015"/>
    </source>
</evidence>
<dbReference type="PRINTS" id="PR00615">
    <property type="entry name" value="CCAATSUBUNTA"/>
</dbReference>
<dbReference type="InterPro" id="IPR009072">
    <property type="entry name" value="Histone-fold"/>
</dbReference>
<dbReference type="GO" id="GO:0046982">
    <property type="term" value="F:protein heterodimerization activity"/>
    <property type="evidence" value="ECO:0007669"/>
    <property type="project" value="InterPro"/>
</dbReference>
<dbReference type="GO" id="GO:0001228">
    <property type="term" value="F:DNA-binding transcription activator activity, RNA polymerase II-specific"/>
    <property type="evidence" value="ECO:0007669"/>
    <property type="project" value="InterPro"/>
</dbReference>
<comment type="caution">
    <text evidence="7">The sequence shown here is derived from an EMBL/GenBank/DDBJ whole genome shotgun (WGS) entry which is preliminary data.</text>
</comment>
<accession>A0A9P8NV23</accession>
<proteinExistence type="inferred from homology"/>
<organism evidence="7 8">
    <name type="scientific">Ogataea polymorpha</name>
    <dbReference type="NCBI Taxonomy" id="460523"/>
    <lineage>
        <taxon>Eukaryota</taxon>
        <taxon>Fungi</taxon>
        <taxon>Dikarya</taxon>
        <taxon>Ascomycota</taxon>
        <taxon>Saccharomycotina</taxon>
        <taxon>Pichiomycetes</taxon>
        <taxon>Pichiales</taxon>
        <taxon>Pichiaceae</taxon>
        <taxon>Ogataea</taxon>
    </lineage>
</organism>
<evidence type="ECO:0000313" key="8">
    <source>
        <dbReference type="Proteomes" id="UP000788993"/>
    </source>
</evidence>
<gene>
    <name evidence="7" type="ORF">OGATHE_005979</name>
</gene>
<sequence>MDIREQDRWLPIANVGRVMRQALPPHGKLSKEAKQCMQECVSEFISFITSQAAEKCSLEKRKTLNGEDILFSMYSLGFENYAETLKIYLAKYRQYELLESEARREKYRQRKGPAVEADDDNGSDAEGDEERGGDAEGDFLNYENELGFEGW</sequence>